<dbReference type="PROSITE" id="PS52004">
    <property type="entry name" value="KS3_2"/>
    <property type="match status" value="1"/>
</dbReference>
<accession>A0ABV9T7E1</accession>
<evidence type="ECO:0000256" key="3">
    <source>
        <dbReference type="RuleBase" id="RU003694"/>
    </source>
</evidence>
<gene>
    <name evidence="5" type="ORF">ACFPFU_23460</name>
</gene>
<dbReference type="InterPro" id="IPR014030">
    <property type="entry name" value="Ketoacyl_synth_N"/>
</dbReference>
<dbReference type="Pfam" id="PF02801">
    <property type="entry name" value="Ketoacyl-synt_C"/>
    <property type="match status" value="1"/>
</dbReference>
<evidence type="ECO:0000256" key="1">
    <source>
        <dbReference type="ARBA" id="ARBA00008467"/>
    </source>
</evidence>
<name>A0ABV9T7E1_9BACT</name>
<dbReference type="InterPro" id="IPR014031">
    <property type="entry name" value="Ketoacyl_synth_C"/>
</dbReference>
<keyword evidence="2 3" id="KW-0808">Transferase</keyword>
<dbReference type="PANTHER" id="PTHR11712">
    <property type="entry name" value="POLYKETIDE SYNTHASE-RELATED"/>
    <property type="match status" value="1"/>
</dbReference>
<sequence>MRSGKEYIAITASGTVSPLGLHASGTGESWYDGQTRIKKHERFGNAYAAALPEEAEIRMEELKGKKKAFSHLDRSVLLALLAAEELKPHIELKRNLRIGVNIGSSRGATGLFEKDYDSFSSDKTMKTSAYTSPTTTLGNLSSWVMQHLELHGPIISHSITCSTAMQALINGIAWLKADMADMFIVGGTEAPLTPFTIAQMQSMNVYASEGMQNFPCMPLAAGHPNQNSMVLGEGASLFLLEKISEEELETRKVLAIIKGFGYGNEAIHSLTNISSGGEHFQKSMKMALQGCSPPDLILLHAPGTAKGDASELHAINTVFADNTPDLYSNKWQIGHTLGASAALSIQNALDILALGSCPSFPYPTPMAQQKNPIQSIMVNAAGFGGNSGSVVLGSGKASCQSPPV</sequence>
<evidence type="ECO:0000313" key="5">
    <source>
        <dbReference type="EMBL" id="MFC4874681.1"/>
    </source>
</evidence>
<evidence type="ECO:0000256" key="2">
    <source>
        <dbReference type="ARBA" id="ARBA00022679"/>
    </source>
</evidence>
<dbReference type="InterPro" id="IPR016039">
    <property type="entry name" value="Thiolase-like"/>
</dbReference>
<reference evidence="6" key="1">
    <citation type="journal article" date="2019" name="Int. J. Syst. Evol. Microbiol.">
        <title>The Global Catalogue of Microorganisms (GCM) 10K type strain sequencing project: providing services to taxonomists for standard genome sequencing and annotation.</title>
        <authorList>
            <consortium name="The Broad Institute Genomics Platform"/>
            <consortium name="The Broad Institute Genome Sequencing Center for Infectious Disease"/>
            <person name="Wu L."/>
            <person name="Ma J."/>
        </authorList>
    </citation>
    <scope>NUCLEOTIDE SEQUENCE [LARGE SCALE GENOMIC DNA]</scope>
    <source>
        <strain evidence="6">CGMCC 4.7466</strain>
    </source>
</reference>
<organism evidence="5 6">
    <name type="scientific">Negadavirga shengliensis</name>
    <dbReference type="NCBI Taxonomy" id="1389218"/>
    <lineage>
        <taxon>Bacteria</taxon>
        <taxon>Pseudomonadati</taxon>
        <taxon>Bacteroidota</taxon>
        <taxon>Cytophagia</taxon>
        <taxon>Cytophagales</taxon>
        <taxon>Cyclobacteriaceae</taxon>
        <taxon>Negadavirga</taxon>
    </lineage>
</organism>
<dbReference type="SMART" id="SM00825">
    <property type="entry name" value="PKS_KS"/>
    <property type="match status" value="1"/>
</dbReference>
<proteinExistence type="inferred from homology"/>
<dbReference type="InterPro" id="IPR000794">
    <property type="entry name" value="Beta-ketoacyl_synthase"/>
</dbReference>
<dbReference type="Proteomes" id="UP001595818">
    <property type="component" value="Unassembled WGS sequence"/>
</dbReference>
<dbReference type="Pfam" id="PF00109">
    <property type="entry name" value="ketoacyl-synt"/>
    <property type="match status" value="1"/>
</dbReference>
<comment type="caution">
    <text evidence="5">The sequence shown here is derived from an EMBL/GenBank/DDBJ whole genome shotgun (WGS) entry which is preliminary data.</text>
</comment>
<dbReference type="EMBL" id="JBHSJJ010000021">
    <property type="protein sequence ID" value="MFC4874681.1"/>
    <property type="molecule type" value="Genomic_DNA"/>
</dbReference>
<dbReference type="InterPro" id="IPR020841">
    <property type="entry name" value="PKS_Beta-ketoAc_synthase_dom"/>
</dbReference>
<evidence type="ECO:0000259" key="4">
    <source>
        <dbReference type="PROSITE" id="PS52004"/>
    </source>
</evidence>
<protein>
    <submittedName>
        <fullName evidence="5">Beta-ketoacyl synthase N-terminal-like domain-containing protein</fullName>
    </submittedName>
</protein>
<dbReference type="RefSeq" id="WP_377068766.1">
    <property type="nucleotide sequence ID" value="NZ_JBHSJJ010000021.1"/>
</dbReference>
<keyword evidence="6" id="KW-1185">Reference proteome</keyword>
<comment type="similarity">
    <text evidence="1 3">Belongs to the thiolase-like superfamily. Beta-ketoacyl-ACP synthases family.</text>
</comment>
<feature type="domain" description="Ketosynthase family 3 (KS3)" evidence="4">
    <location>
        <begin position="5"/>
        <end position="394"/>
    </location>
</feature>
<dbReference type="PANTHER" id="PTHR11712:SF336">
    <property type="entry name" value="3-OXOACYL-[ACYL-CARRIER-PROTEIN] SYNTHASE, MITOCHONDRIAL"/>
    <property type="match status" value="1"/>
</dbReference>
<evidence type="ECO:0000313" key="6">
    <source>
        <dbReference type="Proteomes" id="UP001595818"/>
    </source>
</evidence>
<dbReference type="Gene3D" id="3.40.47.10">
    <property type="match status" value="1"/>
</dbReference>
<dbReference type="SUPFAM" id="SSF53901">
    <property type="entry name" value="Thiolase-like"/>
    <property type="match status" value="2"/>
</dbReference>